<dbReference type="AlphaFoldDB" id="A0A8S1JCT3"/>
<organism evidence="2 3">
    <name type="scientific">Ostreobium quekettii</name>
    <dbReference type="NCBI Taxonomy" id="121088"/>
    <lineage>
        <taxon>Eukaryota</taxon>
        <taxon>Viridiplantae</taxon>
        <taxon>Chlorophyta</taxon>
        <taxon>core chlorophytes</taxon>
        <taxon>Ulvophyceae</taxon>
        <taxon>TCBD clade</taxon>
        <taxon>Bryopsidales</taxon>
        <taxon>Ostreobineae</taxon>
        <taxon>Ostreobiaceae</taxon>
        <taxon>Ostreobium</taxon>
    </lineage>
</organism>
<comment type="caution">
    <text evidence="2">The sequence shown here is derived from an EMBL/GenBank/DDBJ whole genome shotgun (WGS) entry which is preliminary data.</text>
</comment>
<feature type="region of interest" description="Disordered" evidence="1">
    <location>
        <begin position="1"/>
        <end position="92"/>
    </location>
</feature>
<feature type="compositionally biased region" description="Basic residues" evidence="1">
    <location>
        <begin position="79"/>
        <end position="89"/>
    </location>
</feature>
<evidence type="ECO:0000256" key="1">
    <source>
        <dbReference type="SAM" id="MobiDB-lite"/>
    </source>
</evidence>
<evidence type="ECO:0000313" key="2">
    <source>
        <dbReference type="EMBL" id="CAD7703335.1"/>
    </source>
</evidence>
<sequence>MDAGPRGRAPGQKGPAHRPRKAGRGAEQPGNRMASGMTPQGSTRVRDRKGQPCVKSGRHGCHQVDGRAPADLLGAAVPRGKRTGRRRRPRDLSRDFFVRELFSTVSVDTPKEREVAEALYSLANFFRPSAPPEDEGSADNRTRPHPQAATRRNNFGSTSRRRDAGIGARPAHTPADCRPPAVPVGSIRARRDAIEGPGSESDATDSDGESASWMDGAGAGERAARGGRIGRDMQRGRPAGGVWKRPALDGSRGNGESIGNSQMCAGGWESALLGRRRGDGAASAEEGFPHAKRTRTGGRKALGGEGRRHEAGHRVGEVGAKPGGEQKAGELAASQQQPSLKTLMDAFHGAYVRAYMGRTSLLGNVLNRPDAPKDQIATPGSDFSAPGLGGVGGTSAGLPSGTAAIPLSVAMDLHAMMQLGGLGGRRGSDPGRVAPQAAAVSARTGPVPASLKRSFARNCAHIHIAHFIRWHKYQLHQEGKTSLAVPPCSADGYAAGPIEAGAQPLQPQPLVAGVQREAKPQGQHTFTPPTQRLFPSMLPSHSLQSSTPLQAMLPVGEKVRGTKMSLPQSNSQPSSTHFPLLPSLHNGVAPTSVPTAGQPFTGPQGAAAFLPVHAPFPGGGTDASSSTRTGVLLSVLQAQCSRPPVPPAAVAGMGDVLGTGVAGGDMLRNQMARQLLMSMGSIHSSEGMNWLQYVATGGCAPDGKPLQLNSAASLGVVPSQFIPEGFK</sequence>
<accession>A0A8S1JCT3</accession>
<feature type="region of interest" description="Disordered" evidence="1">
    <location>
        <begin position="277"/>
        <end position="336"/>
    </location>
</feature>
<dbReference type="Proteomes" id="UP000708148">
    <property type="component" value="Unassembled WGS sequence"/>
</dbReference>
<gene>
    <name evidence="2" type="ORF">OSTQU699_LOCUS8692</name>
</gene>
<protein>
    <submittedName>
        <fullName evidence="2">Uncharacterized protein</fullName>
    </submittedName>
</protein>
<proteinExistence type="predicted"/>
<evidence type="ECO:0000313" key="3">
    <source>
        <dbReference type="Proteomes" id="UP000708148"/>
    </source>
</evidence>
<reference evidence="2" key="1">
    <citation type="submission" date="2020-12" db="EMBL/GenBank/DDBJ databases">
        <authorList>
            <person name="Iha C."/>
        </authorList>
    </citation>
    <scope>NUCLEOTIDE SEQUENCE</scope>
</reference>
<feature type="region of interest" description="Disordered" evidence="1">
    <location>
        <begin position="126"/>
        <end position="261"/>
    </location>
</feature>
<dbReference type="EMBL" id="CAJHUC010002171">
    <property type="protein sequence ID" value="CAD7703335.1"/>
    <property type="molecule type" value="Genomic_DNA"/>
</dbReference>
<name>A0A8S1JCT3_9CHLO</name>
<keyword evidence="3" id="KW-1185">Reference proteome</keyword>
<feature type="compositionally biased region" description="Basic and acidic residues" evidence="1">
    <location>
        <begin position="305"/>
        <end position="316"/>
    </location>
</feature>